<keyword evidence="7" id="KW-0508">mRNA splicing</keyword>
<sequence>MVCEKCEAKLRSVAAPERWREGSRNIAGQGRRIGGNKLAERRFVPINAHCIVCHAQLSQNYKYCQFCAYKNGLCAMCGARILDTRPYKQISR</sequence>
<dbReference type="Proteomes" id="UP001141327">
    <property type="component" value="Unassembled WGS sequence"/>
</dbReference>
<evidence type="ECO:0000256" key="6">
    <source>
        <dbReference type="ARBA" id="ARBA00022728"/>
    </source>
</evidence>
<evidence type="ECO:0000313" key="9">
    <source>
        <dbReference type="EMBL" id="KAJ4456987.1"/>
    </source>
</evidence>
<organism evidence="9 10">
    <name type="scientific">Paratrimastix pyriformis</name>
    <dbReference type="NCBI Taxonomy" id="342808"/>
    <lineage>
        <taxon>Eukaryota</taxon>
        <taxon>Metamonada</taxon>
        <taxon>Preaxostyla</taxon>
        <taxon>Paratrimastigidae</taxon>
        <taxon>Paratrimastix</taxon>
    </lineage>
</organism>
<dbReference type="PANTHER" id="PTHR11805">
    <property type="entry name" value="CYSTEINE-RICH PDZ-BINDING PROTEIN"/>
    <property type="match status" value="1"/>
</dbReference>
<proteinExistence type="inferred from homology"/>
<keyword evidence="10" id="KW-1185">Reference proteome</keyword>
<reference evidence="9" key="1">
    <citation type="journal article" date="2022" name="bioRxiv">
        <title>Genomics of Preaxostyla Flagellates Illuminates Evolutionary Transitions and the Path Towards Mitochondrial Loss.</title>
        <authorList>
            <person name="Novak L.V.F."/>
            <person name="Treitli S.C."/>
            <person name="Pyrih J."/>
            <person name="Halakuc P."/>
            <person name="Pipaliya S.V."/>
            <person name="Vacek V."/>
            <person name="Brzon O."/>
            <person name="Soukal P."/>
            <person name="Eme L."/>
            <person name="Dacks J.B."/>
            <person name="Karnkowska A."/>
            <person name="Elias M."/>
            <person name="Hampl V."/>
        </authorList>
    </citation>
    <scope>NUCLEOTIDE SEQUENCE</scope>
    <source>
        <strain evidence="9">RCP-MX</strain>
    </source>
</reference>
<evidence type="ECO:0000256" key="8">
    <source>
        <dbReference type="ARBA" id="ARBA00032518"/>
    </source>
</evidence>
<keyword evidence="6" id="KW-0747">Spliceosome</keyword>
<name>A0ABQ8UCH9_9EUKA</name>
<accession>A0ABQ8UCH9</accession>
<keyword evidence="5" id="KW-0507">mRNA processing</keyword>
<evidence type="ECO:0000256" key="1">
    <source>
        <dbReference type="ARBA" id="ARBA00004496"/>
    </source>
</evidence>
<dbReference type="InterPro" id="IPR019367">
    <property type="entry name" value="PDZ-binding_CRIPT"/>
</dbReference>
<protein>
    <recommendedName>
        <fullName evidence="3">Cysteine-rich PDZ-binding protein</fullName>
    </recommendedName>
    <alternativeName>
        <fullName evidence="8">Cysteine-rich interactor of PDZ three</fullName>
    </alternativeName>
</protein>
<evidence type="ECO:0000256" key="7">
    <source>
        <dbReference type="ARBA" id="ARBA00023187"/>
    </source>
</evidence>
<evidence type="ECO:0000256" key="3">
    <source>
        <dbReference type="ARBA" id="ARBA00018615"/>
    </source>
</evidence>
<comment type="caution">
    <text evidence="9">The sequence shown here is derived from an EMBL/GenBank/DDBJ whole genome shotgun (WGS) entry which is preliminary data.</text>
</comment>
<gene>
    <name evidence="9" type="ORF">PAPYR_7626</name>
</gene>
<dbReference type="EMBL" id="JAPMOS010000056">
    <property type="protein sequence ID" value="KAJ4456987.1"/>
    <property type="molecule type" value="Genomic_DNA"/>
</dbReference>
<evidence type="ECO:0000256" key="5">
    <source>
        <dbReference type="ARBA" id="ARBA00022664"/>
    </source>
</evidence>
<evidence type="ECO:0000256" key="4">
    <source>
        <dbReference type="ARBA" id="ARBA00022490"/>
    </source>
</evidence>
<evidence type="ECO:0000313" key="10">
    <source>
        <dbReference type="Proteomes" id="UP001141327"/>
    </source>
</evidence>
<keyword evidence="4" id="KW-0963">Cytoplasm</keyword>
<dbReference type="Pfam" id="PF10235">
    <property type="entry name" value="Cript"/>
    <property type="match status" value="1"/>
</dbReference>
<comment type="similarity">
    <text evidence="2">Belongs to the CRIPT family.</text>
</comment>
<dbReference type="PANTHER" id="PTHR11805:SF1">
    <property type="entry name" value="CYSTEINE-RICH PDZ-BINDING PROTEIN"/>
    <property type="match status" value="1"/>
</dbReference>
<evidence type="ECO:0000256" key="2">
    <source>
        <dbReference type="ARBA" id="ARBA00009021"/>
    </source>
</evidence>
<comment type="subcellular location">
    <subcellularLocation>
        <location evidence="1">Cytoplasm</location>
    </subcellularLocation>
</comment>